<dbReference type="Proteomes" id="UP000515154">
    <property type="component" value="Linkage group LG26"/>
</dbReference>
<dbReference type="InterPro" id="IPR000276">
    <property type="entry name" value="GPCR_Rhodpsn"/>
</dbReference>
<feature type="transmembrane region" description="Helical" evidence="5">
    <location>
        <begin position="254"/>
        <end position="279"/>
    </location>
</feature>
<feature type="transmembrane region" description="Helical" evidence="5">
    <location>
        <begin position="285"/>
        <end position="308"/>
    </location>
</feature>
<gene>
    <name evidence="8" type="primary">LOC115224862</name>
</gene>
<dbReference type="AlphaFoldDB" id="A0A6P7TRX6"/>
<feature type="transmembrane region" description="Helical" evidence="5">
    <location>
        <begin position="141"/>
        <end position="162"/>
    </location>
</feature>
<dbReference type="SUPFAM" id="SSF81321">
    <property type="entry name" value="Family A G protein-coupled receptor-like"/>
    <property type="match status" value="1"/>
</dbReference>
<sequence length="353" mass="40777">MTHSHSLLTFGTWYAGIHGYLSTCVCVFGIVTSIFNITVLSRKNMRTPVNNILSWLAVSDMITMVSYVPFAIHFYILNNPMQLSPTKNNKSWTWFMLFHLNLVNTTHTISIWLCVLLSIIRYAHLRSPARGEYVRLRRLKLSRIFIMSIYVFSAVMMTPNFITKKIVEKPTMDNQTVYLIIDDNLINSDSQAAIILNYWLYAITGKLLPCVLIFIFGGLLIYKIHEKTRRRKQMMQISCANRTRLSEHSRTTKMLLTVIVLFLVTELPQGILIVMSITTPNTFDFIYVPLGDLMDIIALVNNAINFVLYCTMSQKFRNTFFEVYCACLCIHSQNESDLPLRQKIDSYSNNNQV</sequence>
<evidence type="ECO:0000256" key="5">
    <source>
        <dbReference type="SAM" id="Phobius"/>
    </source>
</evidence>
<evidence type="ECO:0000256" key="4">
    <source>
        <dbReference type="ARBA" id="ARBA00023136"/>
    </source>
</evidence>
<dbReference type="Gene3D" id="1.20.1070.10">
    <property type="entry name" value="Rhodopsin 7-helix transmembrane proteins"/>
    <property type="match status" value="1"/>
</dbReference>
<dbReference type="PROSITE" id="PS50262">
    <property type="entry name" value="G_PROTEIN_RECEP_F1_2"/>
    <property type="match status" value="1"/>
</dbReference>
<dbReference type="GO" id="GO:0005886">
    <property type="term" value="C:plasma membrane"/>
    <property type="evidence" value="ECO:0007669"/>
    <property type="project" value="TreeGrafter"/>
</dbReference>
<dbReference type="PRINTS" id="PR00237">
    <property type="entry name" value="GPCRRHODOPSN"/>
</dbReference>
<accession>A0A6P7TRX6</accession>
<name>A0A6P7TRX6_9MOLL</name>
<feature type="transmembrane region" description="Helical" evidence="5">
    <location>
        <begin position="20"/>
        <end position="40"/>
    </location>
</feature>
<evidence type="ECO:0000256" key="3">
    <source>
        <dbReference type="ARBA" id="ARBA00022989"/>
    </source>
</evidence>
<dbReference type="RefSeq" id="XP_029651671.1">
    <property type="nucleotide sequence ID" value="XM_029795811.2"/>
</dbReference>
<evidence type="ECO:0000313" key="8">
    <source>
        <dbReference type="RefSeq" id="XP_029651671.1"/>
    </source>
</evidence>
<evidence type="ECO:0000259" key="6">
    <source>
        <dbReference type="PROSITE" id="PS50262"/>
    </source>
</evidence>
<dbReference type="PANTHER" id="PTHR46273:SF4">
    <property type="entry name" value="AT19640P"/>
    <property type="match status" value="1"/>
</dbReference>
<dbReference type="InterPro" id="IPR053219">
    <property type="entry name" value="GPCR_Dmsr-1"/>
</dbReference>
<comment type="subcellular location">
    <subcellularLocation>
        <location evidence="1">Membrane</location>
    </subcellularLocation>
</comment>
<keyword evidence="7" id="KW-1185">Reference proteome</keyword>
<keyword evidence="2 5" id="KW-0812">Transmembrane</keyword>
<dbReference type="Pfam" id="PF10324">
    <property type="entry name" value="7TM_GPCR_Srw"/>
    <property type="match status" value="1"/>
</dbReference>
<dbReference type="KEGG" id="osn:115224862"/>
<proteinExistence type="predicted"/>
<keyword evidence="4 5" id="KW-0472">Membrane</keyword>
<dbReference type="PANTHER" id="PTHR46273">
    <property type="entry name" value="MYOSUPPRESSIN RECEPTOR 1, ISOFORM B-RELATED"/>
    <property type="match status" value="1"/>
</dbReference>
<evidence type="ECO:0000313" key="7">
    <source>
        <dbReference type="Proteomes" id="UP000515154"/>
    </source>
</evidence>
<protein>
    <submittedName>
        <fullName evidence="8">Sex peptide receptor-like</fullName>
    </submittedName>
</protein>
<dbReference type="InterPro" id="IPR019427">
    <property type="entry name" value="7TM_GPCR_serpentine_rcpt_Srw"/>
</dbReference>
<dbReference type="CDD" id="cd14978">
    <property type="entry name" value="7tmA_FMRFamide_R-like"/>
    <property type="match status" value="1"/>
</dbReference>
<evidence type="ECO:0000256" key="1">
    <source>
        <dbReference type="ARBA" id="ARBA00004370"/>
    </source>
</evidence>
<feature type="transmembrane region" description="Helical" evidence="5">
    <location>
        <begin position="96"/>
        <end position="120"/>
    </location>
</feature>
<organism evidence="7 8">
    <name type="scientific">Octopus sinensis</name>
    <name type="common">East Asian common octopus</name>
    <dbReference type="NCBI Taxonomy" id="2607531"/>
    <lineage>
        <taxon>Eukaryota</taxon>
        <taxon>Metazoa</taxon>
        <taxon>Spiralia</taxon>
        <taxon>Lophotrochozoa</taxon>
        <taxon>Mollusca</taxon>
        <taxon>Cephalopoda</taxon>
        <taxon>Coleoidea</taxon>
        <taxon>Octopodiformes</taxon>
        <taxon>Octopoda</taxon>
        <taxon>Incirrata</taxon>
        <taxon>Octopodidae</taxon>
        <taxon>Octopus</taxon>
    </lineage>
</organism>
<feature type="transmembrane region" description="Helical" evidence="5">
    <location>
        <begin position="198"/>
        <end position="222"/>
    </location>
</feature>
<feature type="transmembrane region" description="Helical" evidence="5">
    <location>
        <begin position="52"/>
        <end position="76"/>
    </location>
</feature>
<feature type="domain" description="G-protein coupled receptors family 1 profile" evidence="6">
    <location>
        <begin position="32"/>
        <end position="309"/>
    </location>
</feature>
<dbReference type="GO" id="GO:0008528">
    <property type="term" value="F:G protein-coupled peptide receptor activity"/>
    <property type="evidence" value="ECO:0007669"/>
    <property type="project" value="InterPro"/>
</dbReference>
<evidence type="ECO:0000256" key="2">
    <source>
        <dbReference type="ARBA" id="ARBA00022692"/>
    </source>
</evidence>
<dbReference type="InterPro" id="IPR017452">
    <property type="entry name" value="GPCR_Rhodpsn_7TM"/>
</dbReference>
<keyword evidence="3 5" id="KW-1133">Transmembrane helix</keyword>
<reference evidence="8" key="1">
    <citation type="submission" date="2025-08" db="UniProtKB">
        <authorList>
            <consortium name="RefSeq"/>
        </authorList>
    </citation>
    <scope>IDENTIFICATION</scope>
</reference>